<organism evidence="1 2">
    <name type="scientific">[Clostridium] polysaccharolyticum</name>
    <dbReference type="NCBI Taxonomy" id="29364"/>
    <lineage>
        <taxon>Bacteria</taxon>
        <taxon>Bacillati</taxon>
        <taxon>Bacillota</taxon>
        <taxon>Clostridia</taxon>
        <taxon>Lachnospirales</taxon>
        <taxon>Lachnospiraceae</taxon>
    </lineage>
</organism>
<dbReference type="RefSeq" id="WP_092477708.1">
    <property type="nucleotide sequence ID" value="NZ_FOHN01000009.1"/>
</dbReference>
<sequence>MQVNTISGAYPNTVDTQKDSEKAWQTSKVKITCDRDTFELTTDNGGKAYFETYSLLEEYKKDKIIEMQAHCVFNISNIASKTVKQYYNGAISQEELKNTYQECCDMYLEMLEKSGIDATTDKSKQRAVMKVFEEFQFSNCISGVNECSSIADKIALEYGYTGEFRHDYVYYDADIYYKTKSIEGDLSHIVEEMLKTYKLDLDAEKEIEDIKKNTTRCDGGITFHGRWSTGYAECGVNICHMVSIEEEPPAGFKFFYKERKYPVGTKFGGNDTTSWQKGVLLTWMGNKRIETDIPFNYSRCDGPIAEFFNAGELFGRVEGMDRSILAFLNNFNVYTRRYSKFTYRI</sequence>
<gene>
    <name evidence="1" type="ORF">SAMN04487772_109102</name>
</gene>
<dbReference type="STRING" id="29364.SAMN04487772_109102"/>
<accession>A0A1I0CB50</accession>
<proteinExistence type="predicted"/>
<dbReference type="EMBL" id="FOHN01000009">
    <property type="protein sequence ID" value="SET16612.1"/>
    <property type="molecule type" value="Genomic_DNA"/>
</dbReference>
<dbReference type="OrthoDB" id="2040678at2"/>
<evidence type="ECO:0000313" key="1">
    <source>
        <dbReference type="EMBL" id="SET16612.1"/>
    </source>
</evidence>
<dbReference type="AlphaFoldDB" id="A0A1I0CB50"/>
<keyword evidence="2" id="KW-1185">Reference proteome</keyword>
<reference evidence="1 2" key="1">
    <citation type="submission" date="2016-10" db="EMBL/GenBank/DDBJ databases">
        <authorList>
            <person name="de Groot N.N."/>
        </authorList>
    </citation>
    <scope>NUCLEOTIDE SEQUENCE [LARGE SCALE GENOMIC DNA]</scope>
    <source>
        <strain evidence="1 2">DSM 1801</strain>
    </source>
</reference>
<protein>
    <submittedName>
        <fullName evidence="1">Uncharacterized protein</fullName>
    </submittedName>
</protein>
<evidence type="ECO:0000313" key="2">
    <source>
        <dbReference type="Proteomes" id="UP000199800"/>
    </source>
</evidence>
<dbReference type="Proteomes" id="UP000199800">
    <property type="component" value="Unassembled WGS sequence"/>
</dbReference>
<name>A0A1I0CB50_9FIRM</name>